<organism evidence="1 2">
    <name type="scientific">Candidatus Roizmanbacteria bacterium GW2011_GWC2_35_12</name>
    <dbReference type="NCBI Taxonomy" id="1618485"/>
    <lineage>
        <taxon>Bacteria</taxon>
        <taxon>Candidatus Roizmaniibacteriota</taxon>
    </lineage>
</organism>
<comment type="caution">
    <text evidence="1">The sequence shown here is derived from an EMBL/GenBank/DDBJ whole genome shotgun (WGS) entry which is preliminary data.</text>
</comment>
<reference evidence="1 2" key="1">
    <citation type="journal article" date="2015" name="Nature">
        <title>rRNA introns, odd ribosomes, and small enigmatic genomes across a large radiation of phyla.</title>
        <authorList>
            <person name="Brown C.T."/>
            <person name="Hug L.A."/>
            <person name="Thomas B.C."/>
            <person name="Sharon I."/>
            <person name="Castelle C.J."/>
            <person name="Singh A."/>
            <person name="Wilkins M.J."/>
            <person name="Williams K.H."/>
            <person name="Banfield J.F."/>
        </authorList>
    </citation>
    <scope>NUCLEOTIDE SEQUENCE [LARGE SCALE GENOMIC DNA]</scope>
</reference>
<dbReference type="Proteomes" id="UP000034127">
    <property type="component" value="Unassembled WGS sequence"/>
</dbReference>
<dbReference type="AlphaFoldDB" id="A0A0G0B8U9"/>
<evidence type="ECO:0000313" key="1">
    <source>
        <dbReference type="EMBL" id="KKP65813.1"/>
    </source>
</evidence>
<gene>
    <name evidence="1" type="ORF">UR63_C0043G0008</name>
</gene>
<accession>A0A0G0B8U9</accession>
<name>A0A0G0B8U9_9BACT</name>
<protein>
    <submittedName>
        <fullName evidence="1">Uncharacterized protein</fullName>
    </submittedName>
</protein>
<dbReference type="EMBL" id="LBPX01000043">
    <property type="protein sequence ID" value="KKP65813.1"/>
    <property type="molecule type" value="Genomic_DNA"/>
</dbReference>
<evidence type="ECO:0000313" key="2">
    <source>
        <dbReference type="Proteomes" id="UP000034127"/>
    </source>
</evidence>
<sequence>MLKKQPRKKLYLIYDIQLIGKYLAAEFSSMKS</sequence>
<proteinExistence type="predicted"/>